<dbReference type="PRINTS" id="PR00080">
    <property type="entry name" value="SDRFAMILY"/>
</dbReference>
<dbReference type="PANTHER" id="PTHR44252">
    <property type="entry name" value="D-ERYTHRULOSE REDUCTASE"/>
    <property type="match status" value="1"/>
</dbReference>
<dbReference type="PANTHER" id="PTHR44252:SF3">
    <property type="entry name" value="D-ERYTHRULOSE REDUCTASE-RELATED"/>
    <property type="match status" value="1"/>
</dbReference>
<dbReference type="FunCoup" id="A9UVL7">
    <property type="interactions" value="170"/>
</dbReference>
<keyword evidence="7" id="KW-1185">Reference proteome</keyword>
<accession>A9UVL7</accession>
<dbReference type="GO" id="GO:0004090">
    <property type="term" value="F:carbonyl reductase (NADPH) activity"/>
    <property type="evidence" value="ECO:0000318"/>
    <property type="project" value="GO_Central"/>
</dbReference>
<evidence type="ECO:0000256" key="1">
    <source>
        <dbReference type="ARBA" id="ARBA00006484"/>
    </source>
</evidence>
<comment type="subunit">
    <text evidence="2">Homotetramer.</text>
</comment>
<feature type="domain" description="Ketoreductase" evidence="5">
    <location>
        <begin position="31"/>
        <end position="214"/>
    </location>
</feature>
<keyword evidence="3" id="KW-0521">NADP</keyword>
<dbReference type="RefSeq" id="XP_001744657.1">
    <property type="nucleotide sequence ID" value="XM_001744605.1"/>
</dbReference>
<dbReference type="GO" id="GO:0050038">
    <property type="term" value="F:L-xylulose reductase (NADPH) activity"/>
    <property type="evidence" value="ECO:0000318"/>
    <property type="project" value="GO_Central"/>
</dbReference>
<sequence length="264" mass="27739">MLSLMRQATQALRRPLLARANSSYAVDFTGKTAVVTGGTKGIGRATVLKLAQLGANVKALGRSGLEQFADVPNVEGVYCDLGNTSEATEILNGLGDIDLLVNNAGITYLAPLETHDIAEFEKVMTVNVTGSLVAGQAAARSMLARQAKGAIVNVSSQASTVGLPDHTAYCVSKGAMDQLTRMMAVELGPRGIRVNSVNPTVVLTDMGKAAWSDEAKAAPMLARIPLRRFAEEEDVVDAIVYLLSERAGMVHGAILPVDGGFWAA</sequence>
<dbReference type="GeneID" id="5890048"/>
<dbReference type="GO" id="GO:0005997">
    <property type="term" value="P:xylulose metabolic process"/>
    <property type="evidence" value="ECO:0000318"/>
    <property type="project" value="GO_Central"/>
</dbReference>
<proteinExistence type="inferred from homology"/>
<dbReference type="AlphaFoldDB" id="A9UVL7"/>
<dbReference type="InterPro" id="IPR036291">
    <property type="entry name" value="NAD(P)-bd_dom_sf"/>
</dbReference>
<dbReference type="KEGG" id="mbr:MONBRDRAFT_20420"/>
<dbReference type="GO" id="GO:0006006">
    <property type="term" value="P:glucose metabolic process"/>
    <property type="evidence" value="ECO:0000318"/>
    <property type="project" value="GO_Central"/>
</dbReference>
<organism evidence="6 7">
    <name type="scientific">Monosiga brevicollis</name>
    <name type="common">Choanoflagellate</name>
    <dbReference type="NCBI Taxonomy" id="81824"/>
    <lineage>
        <taxon>Eukaryota</taxon>
        <taxon>Choanoflagellata</taxon>
        <taxon>Craspedida</taxon>
        <taxon>Salpingoecidae</taxon>
        <taxon>Monosiga</taxon>
    </lineage>
</organism>
<gene>
    <name evidence="6" type="ORF">MONBRDRAFT_20420</name>
</gene>
<dbReference type="InterPro" id="IPR002347">
    <property type="entry name" value="SDR_fam"/>
</dbReference>
<dbReference type="InParanoid" id="A9UVL7"/>
<dbReference type="PRINTS" id="PR00081">
    <property type="entry name" value="GDHRDH"/>
</dbReference>
<dbReference type="InterPro" id="IPR020904">
    <property type="entry name" value="Sc_DH/Rdtase_CS"/>
</dbReference>
<dbReference type="Pfam" id="PF13561">
    <property type="entry name" value="adh_short_C2"/>
    <property type="match status" value="1"/>
</dbReference>
<reference evidence="6 7" key="1">
    <citation type="journal article" date="2008" name="Nature">
        <title>The genome of the choanoflagellate Monosiga brevicollis and the origin of metazoans.</title>
        <authorList>
            <consortium name="JGI Sequencing"/>
            <person name="King N."/>
            <person name="Westbrook M.J."/>
            <person name="Young S.L."/>
            <person name="Kuo A."/>
            <person name="Abedin M."/>
            <person name="Chapman J."/>
            <person name="Fairclough S."/>
            <person name="Hellsten U."/>
            <person name="Isogai Y."/>
            <person name="Letunic I."/>
            <person name="Marr M."/>
            <person name="Pincus D."/>
            <person name="Putnam N."/>
            <person name="Rokas A."/>
            <person name="Wright K.J."/>
            <person name="Zuzow R."/>
            <person name="Dirks W."/>
            <person name="Good M."/>
            <person name="Goodstein D."/>
            <person name="Lemons D."/>
            <person name="Li W."/>
            <person name="Lyons J.B."/>
            <person name="Morris A."/>
            <person name="Nichols S."/>
            <person name="Richter D.J."/>
            <person name="Salamov A."/>
            <person name="Bork P."/>
            <person name="Lim W.A."/>
            <person name="Manning G."/>
            <person name="Miller W.T."/>
            <person name="McGinnis W."/>
            <person name="Shapiro H."/>
            <person name="Tjian R."/>
            <person name="Grigoriev I.V."/>
            <person name="Rokhsar D."/>
        </authorList>
    </citation>
    <scope>NUCLEOTIDE SEQUENCE [LARGE SCALE GENOMIC DNA]</scope>
    <source>
        <strain evidence="7">MX1 / ATCC 50154</strain>
    </source>
</reference>
<evidence type="ECO:0000313" key="6">
    <source>
        <dbReference type="EMBL" id="EDQ90606.1"/>
    </source>
</evidence>
<evidence type="ECO:0000313" key="7">
    <source>
        <dbReference type="Proteomes" id="UP000001357"/>
    </source>
</evidence>
<name>A9UVL7_MONBE</name>
<dbReference type="OMA" id="EYACTWS"/>
<evidence type="ECO:0000256" key="4">
    <source>
        <dbReference type="ARBA" id="ARBA00023002"/>
    </source>
</evidence>
<evidence type="ECO:0000256" key="2">
    <source>
        <dbReference type="ARBA" id="ARBA00011881"/>
    </source>
</evidence>
<dbReference type="FunFam" id="3.40.50.720:FF:000214">
    <property type="entry name" value="L-xylulose reductase"/>
    <property type="match status" value="1"/>
</dbReference>
<comment type="similarity">
    <text evidence="1">Belongs to the short-chain dehydrogenases/reductases (SDR) family.</text>
</comment>
<dbReference type="SMART" id="SM00822">
    <property type="entry name" value="PKS_KR"/>
    <property type="match status" value="1"/>
</dbReference>
<evidence type="ECO:0000256" key="3">
    <source>
        <dbReference type="ARBA" id="ARBA00022857"/>
    </source>
</evidence>
<protein>
    <recommendedName>
        <fullName evidence="5">Ketoreductase domain-containing protein</fullName>
    </recommendedName>
</protein>
<dbReference type="Gene3D" id="3.40.50.720">
    <property type="entry name" value="NAD(P)-binding Rossmann-like Domain"/>
    <property type="match status" value="1"/>
</dbReference>
<dbReference type="SUPFAM" id="SSF51735">
    <property type="entry name" value="NAD(P)-binding Rossmann-fold domains"/>
    <property type="match status" value="1"/>
</dbReference>
<dbReference type="EMBL" id="CH991547">
    <property type="protein sequence ID" value="EDQ90606.1"/>
    <property type="molecule type" value="Genomic_DNA"/>
</dbReference>
<dbReference type="Proteomes" id="UP000001357">
    <property type="component" value="Unassembled WGS sequence"/>
</dbReference>
<keyword evidence="4" id="KW-0560">Oxidoreductase</keyword>
<evidence type="ECO:0000259" key="5">
    <source>
        <dbReference type="SMART" id="SM00822"/>
    </source>
</evidence>
<dbReference type="InterPro" id="IPR051737">
    <property type="entry name" value="L-xylulose/Carbonyl_redctase"/>
</dbReference>
<dbReference type="eggNOG" id="KOG1207">
    <property type="taxonomic scope" value="Eukaryota"/>
</dbReference>
<dbReference type="InterPro" id="IPR057326">
    <property type="entry name" value="KR_dom"/>
</dbReference>
<dbReference type="PROSITE" id="PS00061">
    <property type="entry name" value="ADH_SHORT"/>
    <property type="match status" value="1"/>
</dbReference>